<dbReference type="AlphaFoldDB" id="R4UEH7"/>
<dbReference type="PATRIC" id="fig|1276229.3.peg.739"/>
<dbReference type="OrthoDB" id="9806902at2"/>
<dbReference type="Gene3D" id="3.40.50.1820">
    <property type="entry name" value="alpha/beta hydrolase"/>
    <property type="match status" value="1"/>
</dbReference>
<evidence type="ECO:0000313" key="3">
    <source>
        <dbReference type="Proteomes" id="UP000013963"/>
    </source>
</evidence>
<reference evidence="2 3" key="1">
    <citation type="journal article" date="2013" name="Genome Biol. Evol.">
        <title>Complete genomes of two dipteran-associated spiroplasmas provided insights into the origin, dynamics, and impacts of viral invasion in spiroplasma.</title>
        <authorList>
            <person name="Ku C."/>
            <person name="Lo W.S."/>
            <person name="Chen L.L."/>
            <person name="Kuo C.H."/>
        </authorList>
    </citation>
    <scope>NUCLEOTIDE SEQUENCE [LARGE SCALE GENOMIC DNA]</scope>
    <source>
        <strain evidence="2">EA-1</strain>
    </source>
</reference>
<dbReference type="InterPro" id="IPR051044">
    <property type="entry name" value="MAG_DAG_Lipase"/>
</dbReference>
<dbReference type="RefSeq" id="WP_016340977.1">
    <property type="nucleotide sequence ID" value="NC_021284.1"/>
</dbReference>
<proteinExistence type="predicted"/>
<dbReference type="SUPFAM" id="SSF53474">
    <property type="entry name" value="alpha/beta-Hydrolases"/>
    <property type="match status" value="1"/>
</dbReference>
<accession>R4UEH7</accession>
<dbReference type="Pfam" id="PF12146">
    <property type="entry name" value="Hydrolase_4"/>
    <property type="match status" value="1"/>
</dbReference>
<dbReference type="InterPro" id="IPR029058">
    <property type="entry name" value="AB_hydrolase_fold"/>
</dbReference>
<dbReference type="EMBL" id="CP005078">
    <property type="protein sequence ID" value="AGM26334.1"/>
    <property type="molecule type" value="Genomic_DNA"/>
</dbReference>
<dbReference type="KEGG" id="ssyr:SSYRP_v1c07440"/>
<evidence type="ECO:0000259" key="1">
    <source>
        <dbReference type="Pfam" id="PF12146"/>
    </source>
</evidence>
<dbReference type="eggNOG" id="COG2267">
    <property type="taxonomic scope" value="Bacteria"/>
</dbReference>
<sequence>MEFKEWKQILRDKTELHMYEWKPKNLTSVKGVVQLVHGSCEHALRYQEFAEYLVEHHYIVIASDHRGHGKTALAKEDLGFFAEEDGWDKLIEDLNEVTTYIKKHYPELPIVMFGHSMGSFMVRHYAMLYGDNLAALVVCGTAHHKKGLLKFSAHLAEKHQAKYGPKAKDHFIYNLSYAPLNKKFQKEGKTGTEWLSSDLKVQDKFQRDPLAGQIFSTSAFKDMFNGLIFITDTKNIAKTPKKLPLLFIAGGDDPVGNFGKGVKKTFKLYKKHHHNDEMKLYPGARHEILNEKIKSEVMADILKFYDKHLPVKK</sequence>
<organism evidence="2 3">
    <name type="scientific">Spiroplasma syrphidicola EA-1</name>
    <dbReference type="NCBI Taxonomy" id="1276229"/>
    <lineage>
        <taxon>Bacteria</taxon>
        <taxon>Bacillati</taxon>
        <taxon>Mycoplasmatota</taxon>
        <taxon>Mollicutes</taxon>
        <taxon>Entomoplasmatales</taxon>
        <taxon>Spiroplasmataceae</taxon>
        <taxon>Spiroplasma</taxon>
    </lineage>
</organism>
<keyword evidence="3" id="KW-1185">Reference proteome</keyword>
<protein>
    <submittedName>
        <fullName evidence="2">Lysophospholipase</fullName>
    </submittedName>
</protein>
<evidence type="ECO:0000313" key="2">
    <source>
        <dbReference type="EMBL" id="AGM26334.1"/>
    </source>
</evidence>
<dbReference type="STRING" id="1276229.SSYRP_v1c07440"/>
<dbReference type="HOGENOM" id="CLU_026209_1_0_14"/>
<dbReference type="InterPro" id="IPR022742">
    <property type="entry name" value="Hydrolase_4"/>
</dbReference>
<dbReference type="PANTHER" id="PTHR11614">
    <property type="entry name" value="PHOSPHOLIPASE-RELATED"/>
    <property type="match status" value="1"/>
</dbReference>
<name>R4UEH7_9MOLU</name>
<dbReference type="Proteomes" id="UP000013963">
    <property type="component" value="Chromosome"/>
</dbReference>
<gene>
    <name evidence="2" type="primary">pldB</name>
    <name evidence="2" type="ORF">SSYRP_v1c07440</name>
</gene>
<feature type="domain" description="Serine aminopeptidase S33" evidence="1">
    <location>
        <begin position="28"/>
        <end position="292"/>
    </location>
</feature>